<organism evidence="1 2">
    <name type="scientific">Euplotes crassus</name>
    <dbReference type="NCBI Taxonomy" id="5936"/>
    <lineage>
        <taxon>Eukaryota</taxon>
        <taxon>Sar</taxon>
        <taxon>Alveolata</taxon>
        <taxon>Ciliophora</taxon>
        <taxon>Intramacronucleata</taxon>
        <taxon>Spirotrichea</taxon>
        <taxon>Hypotrichia</taxon>
        <taxon>Euplotida</taxon>
        <taxon>Euplotidae</taxon>
        <taxon>Moneuplotes</taxon>
    </lineage>
</organism>
<proteinExistence type="predicted"/>
<name>A0AAD1UES4_EUPCR</name>
<evidence type="ECO:0000313" key="2">
    <source>
        <dbReference type="Proteomes" id="UP001295684"/>
    </source>
</evidence>
<sequence>MASMKHKVEELCDDIDNYLFRLKENKKQRKIDLMRANQAVKMKQVMLMAKSSNDLDFNPEKSLRMSPAGNTKKYNNLRLKVDALKTKLTKNKHHEYCLLEDELKTKQKLIKNHEEDLRKLSKNLAIPERSISTLPNSVRNVYDGGARRDVFNAIKEAKEAFFKLRFDTREQEKLQLHKHQEIVDLSERIKFWEDKVKQKQSEIKHCSILNITNLRSSSENKNLSKSFEIPQNSSLRAQSKQLHEGNRELKYWRYKRAKIRKSIESHKCNKAGQSRMDMRINIVSNKINELERQLYETPRNCEVYPITTHHSDYRGLKNGIS</sequence>
<reference evidence="1" key="1">
    <citation type="submission" date="2023-07" db="EMBL/GenBank/DDBJ databases">
        <authorList>
            <consortium name="AG Swart"/>
            <person name="Singh M."/>
            <person name="Singh A."/>
            <person name="Seah K."/>
            <person name="Emmerich C."/>
        </authorList>
    </citation>
    <scope>NUCLEOTIDE SEQUENCE</scope>
    <source>
        <strain evidence="1">DP1</strain>
    </source>
</reference>
<protein>
    <submittedName>
        <fullName evidence="1">Uncharacterized protein</fullName>
    </submittedName>
</protein>
<keyword evidence="2" id="KW-1185">Reference proteome</keyword>
<comment type="caution">
    <text evidence="1">The sequence shown here is derived from an EMBL/GenBank/DDBJ whole genome shotgun (WGS) entry which is preliminary data.</text>
</comment>
<evidence type="ECO:0000313" key="1">
    <source>
        <dbReference type="EMBL" id="CAI2364069.1"/>
    </source>
</evidence>
<dbReference type="AlphaFoldDB" id="A0AAD1UES4"/>
<dbReference type="Proteomes" id="UP001295684">
    <property type="component" value="Unassembled WGS sequence"/>
</dbReference>
<gene>
    <name evidence="1" type="ORF">ECRASSUSDP1_LOCUS5409</name>
</gene>
<dbReference type="EMBL" id="CAMPGE010005220">
    <property type="protein sequence ID" value="CAI2364069.1"/>
    <property type="molecule type" value="Genomic_DNA"/>
</dbReference>
<accession>A0AAD1UES4</accession>